<dbReference type="Pfam" id="PF00072">
    <property type="entry name" value="Response_reg"/>
    <property type="match status" value="1"/>
</dbReference>
<dbReference type="SMART" id="SM00448">
    <property type="entry name" value="REC"/>
    <property type="match status" value="1"/>
</dbReference>
<dbReference type="GO" id="GO:0005524">
    <property type="term" value="F:ATP binding"/>
    <property type="evidence" value="ECO:0007669"/>
    <property type="project" value="UniProtKB-KW"/>
</dbReference>
<dbReference type="Pfam" id="PF01627">
    <property type="entry name" value="Hpt"/>
    <property type="match status" value="1"/>
</dbReference>
<dbReference type="CDD" id="cd18773">
    <property type="entry name" value="PDC1_HK_sensor"/>
    <property type="match status" value="1"/>
</dbReference>
<feature type="domain" description="Response regulatory" evidence="19">
    <location>
        <begin position="901"/>
        <end position="1025"/>
    </location>
</feature>
<keyword evidence="12" id="KW-0902">Two-component regulatory system</keyword>
<dbReference type="CDD" id="cd17546">
    <property type="entry name" value="REC_hyHK_CKI1_RcsC-like"/>
    <property type="match status" value="1"/>
</dbReference>
<evidence type="ECO:0000256" key="11">
    <source>
        <dbReference type="ARBA" id="ARBA00022989"/>
    </source>
</evidence>
<keyword evidence="22" id="KW-1185">Reference proteome</keyword>
<evidence type="ECO:0000256" key="15">
    <source>
        <dbReference type="PROSITE-ProRule" id="PRU00169"/>
    </source>
</evidence>
<dbReference type="Gene3D" id="3.40.50.2300">
    <property type="match status" value="1"/>
</dbReference>
<dbReference type="InterPro" id="IPR004358">
    <property type="entry name" value="Sig_transdc_His_kin-like_C"/>
</dbReference>
<evidence type="ECO:0000259" key="19">
    <source>
        <dbReference type="PROSITE" id="PS50110"/>
    </source>
</evidence>
<dbReference type="SMART" id="SM00388">
    <property type="entry name" value="HisKA"/>
    <property type="match status" value="1"/>
</dbReference>
<dbReference type="InterPro" id="IPR036641">
    <property type="entry name" value="HPT_dom_sf"/>
</dbReference>
<keyword evidence="13 17" id="KW-0472">Membrane</keyword>
<evidence type="ECO:0000259" key="20">
    <source>
        <dbReference type="PROSITE" id="PS50894"/>
    </source>
</evidence>
<evidence type="ECO:0000256" key="13">
    <source>
        <dbReference type="ARBA" id="ARBA00023136"/>
    </source>
</evidence>
<evidence type="ECO:0000256" key="3">
    <source>
        <dbReference type="ARBA" id="ARBA00012438"/>
    </source>
</evidence>
<dbReference type="InterPro" id="IPR029151">
    <property type="entry name" value="Sensor-like_sf"/>
</dbReference>
<dbReference type="CDD" id="cd16922">
    <property type="entry name" value="HATPase_EvgS-ArcB-TorS-like"/>
    <property type="match status" value="1"/>
</dbReference>
<dbReference type="SUPFAM" id="SSF47226">
    <property type="entry name" value="Histidine-containing phosphotransfer domain, HPT domain"/>
    <property type="match status" value="1"/>
</dbReference>
<dbReference type="EC" id="2.7.13.3" evidence="3"/>
<dbReference type="InterPro" id="IPR003661">
    <property type="entry name" value="HisK_dim/P_dom"/>
</dbReference>
<dbReference type="GO" id="GO:0000155">
    <property type="term" value="F:phosphorelay sensor kinase activity"/>
    <property type="evidence" value="ECO:0007669"/>
    <property type="project" value="InterPro"/>
</dbReference>
<keyword evidence="5 15" id="KW-0597">Phosphoprotein</keyword>
<gene>
    <name evidence="21" type="ORF">IT774_03940</name>
</gene>
<dbReference type="InterPro" id="IPR035965">
    <property type="entry name" value="PAS-like_dom_sf"/>
</dbReference>
<proteinExistence type="predicted"/>
<evidence type="ECO:0000256" key="8">
    <source>
        <dbReference type="ARBA" id="ARBA00022741"/>
    </source>
</evidence>
<feature type="transmembrane region" description="Helical" evidence="17">
    <location>
        <begin position="326"/>
        <end position="345"/>
    </location>
</feature>
<dbReference type="PRINTS" id="PR00344">
    <property type="entry name" value="BCTRLSENSOR"/>
</dbReference>
<evidence type="ECO:0000256" key="9">
    <source>
        <dbReference type="ARBA" id="ARBA00022777"/>
    </source>
</evidence>
<dbReference type="FunFam" id="3.30.565.10:FF:000010">
    <property type="entry name" value="Sensor histidine kinase RcsC"/>
    <property type="match status" value="1"/>
</dbReference>
<evidence type="ECO:0000256" key="4">
    <source>
        <dbReference type="ARBA" id="ARBA00022475"/>
    </source>
</evidence>
<feature type="domain" description="Histidine kinase" evidence="18">
    <location>
        <begin position="519"/>
        <end position="740"/>
    </location>
</feature>
<dbReference type="KEGG" id="smaa:IT774_03940"/>
<dbReference type="SUPFAM" id="SSF47384">
    <property type="entry name" value="Homodimeric domain of signal transducing histidine kinase"/>
    <property type="match status" value="1"/>
</dbReference>
<dbReference type="InterPro" id="IPR005467">
    <property type="entry name" value="His_kinase_dom"/>
</dbReference>
<accession>A0A7S9DZQ5</accession>
<dbReference type="PROSITE" id="PS50110">
    <property type="entry name" value="RESPONSE_REGULATORY"/>
    <property type="match status" value="1"/>
</dbReference>
<keyword evidence="16" id="KW-0175">Coiled coil</keyword>
<feature type="modified residue" description="4-aspartylphosphate" evidence="15">
    <location>
        <position position="955"/>
    </location>
</feature>
<evidence type="ECO:0000256" key="6">
    <source>
        <dbReference type="ARBA" id="ARBA00022679"/>
    </source>
</evidence>
<dbReference type="Pfam" id="PF02518">
    <property type="entry name" value="HATPase_c"/>
    <property type="match status" value="1"/>
</dbReference>
<dbReference type="Gene3D" id="1.20.120.160">
    <property type="entry name" value="HPT domain"/>
    <property type="match status" value="1"/>
</dbReference>
<protein>
    <recommendedName>
        <fullName evidence="3">histidine kinase</fullName>
        <ecNumber evidence="3">2.7.13.3</ecNumber>
    </recommendedName>
</protein>
<evidence type="ECO:0000256" key="10">
    <source>
        <dbReference type="ARBA" id="ARBA00022840"/>
    </source>
</evidence>
<dbReference type="Proteomes" id="UP000595095">
    <property type="component" value="Chromosome"/>
</dbReference>
<dbReference type="GO" id="GO:0005886">
    <property type="term" value="C:plasma membrane"/>
    <property type="evidence" value="ECO:0007669"/>
    <property type="project" value="UniProtKB-SubCell"/>
</dbReference>
<dbReference type="SMART" id="SM00387">
    <property type="entry name" value="HATPase_c"/>
    <property type="match status" value="1"/>
</dbReference>
<feature type="modified residue" description="Phosphohistidine" evidence="14">
    <location>
        <position position="1109"/>
    </location>
</feature>
<dbReference type="PROSITE" id="PS50894">
    <property type="entry name" value="HPT"/>
    <property type="match status" value="1"/>
</dbReference>
<keyword evidence="11 17" id="KW-1133">Transmembrane helix</keyword>
<dbReference type="InterPro" id="IPR036097">
    <property type="entry name" value="HisK_dim/P_sf"/>
</dbReference>
<dbReference type="Gene3D" id="1.10.287.130">
    <property type="match status" value="1"/>
</dbReference>
<evidence type="ECO:0000256" key="5">
    <source>
        <dbReference type="ARBA" id="ARBA00022553"/>
    </source>
</evidence>
<dbReference type="InterPro" id="IPR036890">
    <property type="entry name" value="HATPase_C_sf"/>
</dbReference>
<evidence type="ECO:0000313" key="21">
    <source>
        <dbReference type="EMBL" id="QPG06355.1"/>
    </source>
</evidence>
<keyword evidence="10" id="KW-0067">ATP-binding</keyword>
<evidence type="ECO:0000256" key="14">
    <source>
        <dbReference type="PROSITE-ProRule" id="PRU00110"/>
    </source>
</evidence>
<dbReference type="InterPro" id="IPR003594">
    <property type="entry name" value="HATPase_dom"/>
</dbReference>
<keyword evidence="6" id="KW-0808">Transferase</keyword>
<feature type="coiled-coil region" evidence="16">
    <location>
        <begin position="478"/>
        <end position="505"/>
    </location>
</feature>
<dbReference type="InterPro" id="IPR008207">
    <property type="entry name" value="Sig_transdc_His_kin_Hpt_dom"/>
</dbReference>
<reference evidence="21 22" key="1">
    <citation type="submission" date="2020-11" db="EMBL/GenBank/DDBJ databases">
        <title>Complete genome sequence for Salinimonas sp. strain G2-b.</title>
        <authorList>
            <person name="Park S.-J."/>
        </authorList>
    </citation>
    <scope>NUCLEOTIDE SEQUENCE [LARGE SCALE GENOMIC DNA]</scope>
    <source>
        <strain evidence="21 22">G2-b</strain>
    </source>
</reference>
<dbReference type="Gene3D" id="3.30.565.10">
    <property type="entry name" value="Histidine kinase-like ATPase, C-terminal domain"/>
    <property type="match status" value="1"/>
</dbReference>
<dbReference type="Pfam" id="PF21623">
    <property type="entry name" value="HK_sensor_dom_bact"/>
    <property type="match status" value="1"/>
</dbReference>
<dbReference type="AlphaFoldDB" id="A0A7S9DZQ5"/>
<dbReference type="Pfam" id="PF13188">
    <property type="entry name" value="PAS_8"/>
    <property type="match status" value="1"/>
</dbReference>
<sequence length="1166" mass="129850">MKSAPSGNASINLVLIVICLCTVLVVVIAFGEHQLRNKVHELAAAEQKTTLDEVNISLQKRIGGYLNDIQFVYETPPIEGMEHTTANAGQKNIDGVSYTQWRMRLQTIFEAFMRHNLSYRELRFIRADGEEQIRTLRSNGGINSLAERQLRQLGGSEFFDDLLQLEENQIRITPIRPAQLNEVVVYPVIPVLDISLPVYQDNGLLLGYLSSTIDLTDLLSSLQYVVRDYHKIVLANADNSVFYISSQPNFFDTNDDFNIAFAQQYINTGEIDKGVGLNQYQSPAGQAFIGSSRPVKLGAGRTEYKLLSWVLIDEKHFMETLNEQRMTLYSVLFGVCLVLVAVALLRLRTARGRHTLAETQAEAQVLFDNSQNGIVIIKKGDVITNCNQQFIEQCHLSQSKIIGSQLQDILDGRVPQSTLTELLAFEQNELKDNFLIEWQQKGKSALTYRCHTSFIEVNGVVNAVALIFQDITEELRVRFEIEQANNQLEEKIARRTQQLGLAHEEAVRASEFKSKFISNISHEMRTPLNGVVGSLSLMSKLVKDEEALRFLAMAQTSAKNLNALINDVLDLSKIEAGKLEIEAKAFSPLSLIEGLVTSMSIKAQEKGLQLFLDTSALHFVSFTQDPHRLTQIINNLLSNAIKFTNEGAVTIRVASTTENGQQGRLQIEVADTGVGINQQDQPKLFNSFSQADKTIASKYGGTGLGLSICKQLCKLMDGEISLQSDYGKGTTVSFYISSSTWQNEPVDATQRLHDKRVAIFTNNQQEHEMLVNMVTGYGGQLMEYADVTEIPLQGDALPEVIIIDAHAMEFRELLLHLQSCPDEGLTQTTKIVLLQQTTRPVAKHSLSNTSRLTRPLLRSEFFAQVCDQRTQTNSATTERRRDIDQFGLSETQARKKLSGQRLVVVDDNEINLEVAASMLRAFYIVVEKARDGKEAIEVLKRLNDQYKPVAAILMDCNMPCLDGYETTTAIRAGHAGKRIQDTPVIAMTANAMRGEKEKCLQAGMNDYISEPLAMTALMEKLIKWCEPGTTAGSVNLVSAAAPSPVTESTEMGARMICFDKPGALSRLMNNETLLKKLVGLFIDDSSEKLQQLSEAVNSQDYESVRQASHALKGQAGDIGAIDLHRKLYELEAIAKKGNKPVYGKQVEVIEHAYKELITELQNYLAA</sequence>
<dbReference type="CDD" id="cd00082">
    <property type="entry name" value="HisKA"/>
    <property type="match status" value="1"/>
</dbReference>
<keyword evidence="9" id="KW-0418">Kinase</keyword>
<dbReference type="SUPFAM" id="SSF55874">
    <property type="entry name" value="ATPase domain of HSP90 chaperone/DNA topoisomerase II/histidine kinase"/>
    <property type="match status" value="1"/>
</dbReference>
<dbReference type="InterPro" id="IPR000014">
    <property type="entry name" value="PAS"/>
</dbReference>
<keyword evidence="4" id="KW-1003">Cell membrane</keyword>
<evidence type="ECO:0000256" key="7">
    <source>
        <dbReference type="ARBA" id="ARBA00022692"/>
    </source>
</evidence>
<evidence type="ECO:0000259" key="18">
    <source>
        <dbReference type="PROSITE" id="PS50109"/>
    </source>
</evidence>
<keyword evidence="7 17" id="KW-0812">Transmembrane</keyword>
<keyword evidence="8" id="KW-0547">Nucleotide-binding</keyword>
<evidence type="ECO:0000256" key="1">
    <source>
        <dbReference type="ARBA" id="ARBA00000085"/>
    </source>
</evidence>
<comment type="catalytic activity">
    <reaction evidence="1">
        <text>ATP + protein L-histidine = ADP + protein N-phospho-L-histidine.</text>
        <dbReference type="EC" id="2.7.13.3"/>
    </reaction>
</comment>
<dbReference type="InterPro" id="IPR048760">
    <property type="entry name" value="VP0354-like_sensor_dom"/>
</dbReference>
<evidence type="ECO:0000256" key="12">
    <source>
        <dbReference type="ARBA" id="ARBA00023012"/>
    </source>
</evidence>
<evidence type="ECO:0000256" key="16">
    <source>
        <dbReference type="SAM" id="Coils"/>
    </source>
</evidence>
<dbReference type="Gene3D" id="3.30.450.20">
    <property type="entry name" value="PAS domain"/>
    <property type="match status" value="2"/>
</dbReference>
<dbReference type="InterPro" id="IPR011006">
    <property type="entry name" value="CheY-like_superfamily"/>
</dbReference>
<feature type="domain" description="HPt" evidence="20">
    <location>
        <begin position="1070"/>
        <end position="1166"/>
    </location>
</feature>
<dbReference type="SUPFAM" id="SSF103190">
    <property type="entry name" value="Sensory domain-like"/>
    <property type="match status" value="1"/>
</dbReference>
<dbReference type="PANTHER" id="PTHR45339">
    <property type="entry name" value="HYBRID SIGNAL TRANSDUCTION HISTIDINE KINASE J"/>
    <property type="match status" value="1"/>
</dbReference>
<dbReference type="SUPFAM" id="SSF52172">
    <property type="entry name" value="CheY-like"/>
    <property type="match status" value="1"/>
</dbReference>
<dbReference type="PROSITE" id="PS50109">
    <property type="entry name" value="HIS_KIN"/>
    <property type="match status" value="1"/>
</dbReference>
<evidence type="ECO:0000313" key="22">
    <source>
        <dbReference type="Proteomes" id="UP000595095"/>
    </source>
</evidence>
<dbReference type="SUPFAM" id="SSF55785">
    <property type="entry name" value="PYP-like sensor domain (PAS domain)"/>
    <property type="match status" value="1"/>
</dbReference>
<evidence type="ECO:0000256" key="17">
    <source>
        <dbReference type="SAM" id="Phobius"/>
    </source>
</evidence>
<dbReference type="Pfam" id="PF00512">
    <property type="entry name" value="HisKA"/>
    <property type="match status" value="1"/>
</dbReference>
<dbReference type="EMBL" id="CP064795">
    <property type="protein sequence ID" value="QPG06355.1"/>
    <property type="molecule type" value="Genomic_DNA"/>
</dbReference>
<comment type="subcellular location">
    <subcellularLocation>
        <location evidence="2">Cell membrane</location>
        <topology evidence="2">Multi-pass membrane protein</topology>
    </subcellularLocation>
</comment>
<dbReference type="PANTHER" id="PTHR45339:SF1">
    <property type="entry name" value="HYBRID SIGNAL TRANSDUCTION HISTIDINE KINASE J"/>
    <property type="match status" value="1"/>
</dbReference>
<organism evidence="21 22">
    <name type="scientific">Salinimonas marina</name>
    <dbReference type="NCBI Taxonomy" id="2785918"/>
    <lineage>
        <taxon>Bacteria</taxon>
        <taxon>Pseudomonadati</taxon>
        <taxon>Pseudomonadota</taxon>
        <taxon>Gammaproteobacteria</taxon>
        <taxon>Alteromonadales</taxon>
        <taxon>Alteromonadaceae</taxon>
        <taxon>Alteromonas/Salinimonas group</taxon>
        <taxon>Salinimonas</taxon>
    </lineage>
</organism>
<dbReference type="InterPro" id="IPR001789">
    <property type="entry name" value="Sig_transdc_resp-reg_receiver"/>
</dbReference>
<feature type="transmembrane region" description="Helical" evidence="17">
    <location>
        <begin position="12"/>
        <end position="31"/>
    </location>
</feature>
<dbReference type="RefSeq" id="WP_195811432.1">
    <property type="nucleotide sequence ID" value="NZ_CP064795.1"/>
</dbReference>
<evidence type="ECO:0000256" key="2">
    <source>
        <dbReference type="ARBA" id="ARBA00004651"/>
    </source>
</evidence>
<name>A0A7S9DZQ5_9ALTE</name>